<reference evidence="4 5" key="1">
    <citation type="submission" date="2024-04" db="EMBL/GenBank/DDBJ databases">
        <title>Flavobacterium sp. DGU41 16S ribosomal RNA gene Genome sequencing and assembly.</title>
        <authorList>
            <person name="Park S."/>
        </authorList>
    </citation>
    <scope>NUCLEOTIDE SEQUENCE [LARGE SCALE GENOMIC DNA]</scope>
    <source>
        <strain evidence="4 5">DGU41</strain>
    </source>
</reference>
<sequence>MEANYHVVRTAGTWTTRIHEPFATTNKIYFTFFRFFTAMKLLLGFILFFCFQFSLGQNFYLKITGTSEKENNTIDSLQYESKHATVALILEEQKRFESKLTNQGFFDWLLLEQKKVNDSSFVFKYSLGNSIKNNNIYVDKLSAEEKSLLQLENDTLIIATNEVENFMKSKIALLEKKGYSLANLQLTNQRKVDNNLFSELQLKLNSKRNITDIVIVGYDKFPAGIKKAITKKAKKATFNQDNLKQINDEFDKLQFVSQLKYPEILFTTDSTKIFVYLEKSKPNKFDGFIGFSNDDQSKLTFNGYLDLQLQNILNSGEKFNLYWKNDGNRQTSFNLGTELPYIFKTPIGIKANLRIFKQDSTFQNTITDLNLGYYFAYNTKTFVGYQKTTSVDIQNTNSFSLNDFTNTFLTSSFEHLELNPDSFIFPEKAKVFVKFGTGNRTIESQKTSQFFTQLDLSYNVNLNPKNSIHLRNQTFYLQSDDYVINELFRFGGINSIRGFNENSLQANAYTGIIAEYRYLVASNLYLHSITDFGYFQDKTSNTEDRLLGLGFGFGLFTKNGLFNLVYANGSTSEQAIKLSNSIVHISFKTNF</sequence>
<dbReference type="Proteomes" id="UP001393056">
    <property type="component" value="Unassembled WGS sequence"/>
</dbReference>
<keyword evidence="5" id="KW-1185">Reference proteome</keyword>
<dbReference type="PANTHER" id="PTHR12815:SF18">
    <property type="entry name" value="SORTING AND ASSEMBLY MACHINERY COMPONENT 50 HOMOLOG"/>
    <property type="match status" value="1"/>
</dbReference>
<dbReference type="EMBL" id="JBBYHT010000003">
    <property type="protein sequence ID" value="MEL1247874.1"/>
    <property type="molecule type" value="Genomic_DNA"/>
</dbReference>
<dbReference type="Gene3D" id="2.40.160.50">
    <property type="entry name" value="membrane protein fhac: a member of the omp85/tpsb transporter family"/>
    <property type="match status" value="1"/>
</dbReference>
<keyword evidence="3" id="KW-0472">Membrane</keyword>
<comment type="caution">
    <text evidence="4">The sequence shown here is derived from an EMBL/GenBank/DDBJ whole genome shotgun (WGS) entry which is preliminary data.</text>
</comment>
<dbReference type="PANTHER" id="PTHR12815">
    <property type="entry name" value="SORTING AND ASSEMBLY MACHINERY SAMM50 PROTEIN FAMILY MEMBER"/>
    <property type="match status" value="1"/>
</dbReference>
<dbReference type="InterPro" id="IPR039910">
    <property type="entry name" value="D15-like"/>
</dbReference>
<evidence type="ECO:0000256" key="1">
    <source>
        <dbReference type="ARBA" id="ARBA00022452"/>
    </source>
</evidence>
<evidence type="ECO:0008006" key="6">
    <source>
        <dbReference type="Google" id="ProtNLM"/>
    </source>
</evidence>
<evidence type="ECO:0000313" key="5">
    <source>
        <dbReference type="Proteomes" id="UP001393056"/>
    </source>
</evidence>
<dbReference type="RefSeq" id="WP_341682872.1">
    <property type="nucleotide sequence ID" value="NZ_JBBYHT010000003.1"/>
</dbReference>
<organism evidence="4 5">
    <name type="scientific">Flavobacterium helocola</name>
    <dbReference type="NCBI Taxonomy" id="3139139"/>
    <lineage>
        <taxon>Bacteria</taxon>
        <taxon>Pseudomonadati</taxon>
        <taxon>Bacteroidota</taxon>
        <taxon>Flavobacteriia</taxon>
        <taxon>Flavobacteriales</taxon>
        <taxon>Flavobacteriaceae</taxon>
        <taxon>Flavobacterium</taxon>
    </lineage>
</organism>
<keyword evidence="2 3" id="KW-0812">Transmembrane</keyword>
<name>A0ABU9I627_9FLAO</name>
<evidence type="ECO:0000313" key="4">
    <source>
        <dbReference type="EMBL" id="MEL1247874.1"/>
    </source>
</evidence>
<feature type="transmembrane region" description="Helical" evidence="3">
    <location>
        <begin position="41"/>
        <end position="61"/>
    </location>
</feature>
<evidence type="ECO:0000256" key="3">
    <source>
        <dbReference type="SAM" id="Phobius"/>
    </source>
</evidence>
<accession>A0ABU9I627</accession>
<keyword evidence="1" id="KW-1134">Transmembrane beta strand</keyword>
<keyword evidence="3" id="KW-1133">Transmembrane helix</keyword>
<proteinExistence type="predicted"/>
<protein>
    <recommendedName>
        <fullName evidence="6">Outer membrane translocation and assembly module TamA</fullName>
    </recommendedName>
</protein>
<evidence type="ECO:0000256" key="2">
    <source>
        <dbReference type="ARBA" id="ARBA00022692"/>
    </source>
</evidence>
<gene>
    <name evidence="4" type="ORF">AAEO58_07445</name>
</gene>